<feature type="compositionally biased region" description="Polar residues" evidence="1">
    <location>
        <begin position="1"/>
        <end position="13"/>
    </location>
</feature>
<dbReference type="EMBL" id="JAWDGP010003058">
    <property type="protein sequence ID" value="KAK3777889.1"/>
    <property type="molecule type" value="Genomic_DNA"/>
</dbReference>
<dbReference type="AlphaFoldDB" id="A0AAE0ZYG7"/>
<protein>
    <submittedName>
        <fullName evidence="2">Uncharacterized protein</fullName>
    </submittedName>
</protein>
<reference evidence="2" key="1">
    <citation type="journal article" date="2023" name="G3 (Bethesda)">
        <title>A reference genome for the long-term kleptoplast-retaining sea slug Elysia crispata morphotype clarki.</title>
        <authorList>
            <person name="Eastman K.E."/>
            <person name="Pendleton A.L."/>
            <person name="Shaikh M.A."/>
            <person name="Suttiyut T."/>
            <person name="Ogas R."/>
            <person name="Tomko P."/>
            <person name="Gavelis G."/>
            <person name="Widhalm J.R."/>
            <person name="Wisecaver J.H."/>
        </authorList>
    </citation>
    <scope>NUCLEOTIDE SEQUENCE</scope>
    <source>
        <strain evidence="2">ECLA1</strain>
    </source>
</reference>
<dbReference type="Proteomes" id="UP001283361">
    <property type="component" value="Unassembled WGS sequence"/>
</dbReference>
<comment type="caution">
    <text evidence="2">The sequence shown here is derived from an EMBL/GenBank/DDBJ whole genome shotgun (WGS) entry which is preliminary data.</text>
</comment>
<proteinExistence type="predicted"/>
<keyword evidence="3" id="KW-1185">Reference proteome</keyword>
<name>A0AAE0ZYG7_9GAST</name>
<accession>A0AAE0ZYG7</accession>
<sequence length="78" mass="8399">MNVPLSTSVSSQETRGEDSLYKNSGPKISNLEVVYGPHCVGSPVKTSQGPDSRPRLLYARDVLGNLAPSLQSWPDNLS</sequence>
<feature type="region of interest" description="Disordered" evidence="1">
    <location>
        <begin position="1"/>
        <end position="25"/>
    </location>
</feature>
<gene>
    <name evidence="2" type="ORF">RRG08_038135</name>
</gene>
<organism evidence="2 3">
    <name type="scientific">Elysia crispata</name>
    <name type="common">lettuce slug</name>
    <dbReference type="NCBI Taxonomy" id="231223"/>
    <lineage>
        <taxon>Eukaryota</taxon>
        <taxon>Metazoa</taxon>
        <taxon>Spiralia</taxon>
        <taxon>Lophotrochozoa</taxon>
        <taxon>Mollusca</taxon>
        <taxon>Gastropoda</taxon>
        <taxon>Heterobranchia</taxon>
        <taxon>Euthyneura</taxon>
        <taxon>Panpulmonata</taxon>
        <taxon>Sacoglossa</taxon>
        <taxon>Placobranchoidea</taxon>
        <taxon>Plakobranchidae</taxon>
        <taxon>Elysia</taxon>
    </lineage>
</organism>
<evidence type="ECO:0000256" key="1">
    <source>
        <dbReference type="SAM" id="MobiDB-lite"/>
    </source>
</evidence>
<evidence type="ECO:0000313" key="3">
    <source>
        <dbReference type="Proteomes" id="UP001283361"/>
    </source>
</evidence>
<evidence type="ECO:0000313" key="2">
    <source>
        <dbReference type="EMBL" id="KAK3777889.1"/>
    </source>
</evidence>